<dbReference type="Proteomes" id="UP000095286">
    <property type="component" value="Unplaced"/>
</dbReference>
<evidence type="ECO:0000313" key="2">
    <source>
        <dbReference type="WBParaSite" id="RSKR_0000434200.1"/>
    </source>
</evidence>
<evidence type="ECO:0000313" key="1">
    <source>
        <dbReference type="Proteomes" id="UP000095286"/>
    </source>
</evidence>
<proteinExistence type="predicted"/>
<sequence length="1205" mass="136828">MENQNNDLSQIVQNAADLKNALSSLTIQDKRNLITKAGGIKSCLYSREFVLRLTQNEPTANGVWVAKKPDGITGRLMMLKFEEIELVNIRSALNDLALELDSLNIDDDYESRISMLPTVYTDQFEEIIRRMKETTNGRNMLAEAGYVDSRKEERNTGMPQNEDVLFYPDLKKFDGGQRSTVDFDEWDTFRREYSMKEPVIRPRGNPVSQRFHANVLRSSNVYVSADISEFDMDEAYKQDSAREKLKKPNSTFSGNPLDNMLSNPSYKERDNEIRYFKREQSAEEVNTRNDVSNSLSYYGRNAETSRPINTGRSSQRANNESQSIHRSNNGPGPSRDIYRQPSHHNESNRHDKIPGHKNRNNKRSSYRHSSSKIPEEPMEINTPKPVKRFFPKEETGNETFSAIGDFKIKHIIDFAEDDFIELNLDVPLIHIPLQPPNRFHEKEIKIMDDYVAECKGKLRPPGNYMPTQPENIEAITKTDHDIQRFTRGRLTKLENNAAELEIDEEIQAFNKNETHKKHQMHDYPPLFEALYYNMMKDLHVVFTCGDQERERVGAKEVAQICKTIQFLVESQCGYESKNITTALRRKLLQNAVLGGTIVKPFDPVPDDFSSRYPDKFAETLAKIEIVGTGLKTYADLAVKGIYPGDGGHIKAVEGEAVAIISPATHQTVVYKDKSGLNQEEKEYLIKCAKEVGNETKKDPFVSVEILKAEDKKNTISTTAEIPESIYKPQIPDNYDLNLGNPNSDVLNDREGKSVPSSRLSRLANFGYLGIGLASGAVSELTKRTLGMADVTNANSSIFMTPANAERIVETLCRVRGAALKMGQMLSIQDDTVVSAPLLEIFKKVRDNADFMPLRQVNKVMTSEFGEAWRDLFLEFNEKPFAAASIGQVHKATTKDGKSVAVKIQYPGVAEGIDSDINNLVSVLNFGGLFPKGMFIENFVNVARRELRMECDYKRELRAINAFRDFLKDSPDYYVPKPFPELSTRCVLTTELIEGKAVDKCQNEAQEVRDYVAEKFIEICLNEIFVWRFMQTDPNWSNFFIGKHPETGETRMILLDFGASRAYSKPFVDKYMRVIKAAYDGDRPSMLKHSVDIGFLTGYESKLMNDAHCDSISILGETLASTKPFDFSKQSVTKRIHDLIPVMLEHRLTSPPEEIYSLHRKLSGSYLLATHLKATVSCGPLFEQIWGRYQFGEDGSKEVDIETEVD</sequence>
<organism evidence="1 2">
    <name type="scientific">Rhabditophanes sp. KR3021</name>
    <dbReference type="NCBI Taxonomy" id="114890"/>
    <lineage>
        <taxon>Eukaryota</taxon>
        <taxon>Metazoa</taxon>
        <taxon>Ecdysozoa</taxon>
        <taxon>Nematoda</taxon>
        <taxon>Chromadorea</taxon>
        <taxon>Rhabditida</taxon>
        <taxon>Tylenchina</taxon>
        <taxon>Panagrolaimomorpha</taxon>
        <taxon>Strongyloidoidea</taxon>
        <taxon>Alloionematidae</taxon>
        <taxon>Rhabditophanes</taxon>
    </lineage>
</organism>
<name>A0AC35TU63_9BILA</name>
<protein>
    <submittedName>
        <fullName evidence="2">ABC1 domain-containing protein</fullName>
    </submittedName>
</protein>
<accession>A0AC35TU63</accession>
<dbReference type="WBParaSite" id="RSKR_0000434200.1">
    <property type="protein sequence ID" value="RSKR_0000434200.1"/>
    <property type="gene ID" value="RSKR_0000434200"/>
</dbReference>
<reference evidence="2" key="1">
    <citation type="submission" date="2016-11" db="UniProtKB">
        <authorList>
            <consortium name="WormBaseParasite"/>
        </authorList>
    </citation>
    <scope>IDENTIFICATION</scope>
    <source>
        <strain evidence="2">KR3021</strain>
    </source>
</reference>